<proteinExistence type="inferred from homology"/>
<evidence type="ECO:0000256" key="4">
    <source>
        <dbReference type="ARBA" id="ARBA00022692"/>
    </source>
</evidence>
<dbReference type="Pfam" id="PF12704">
    <property type="entry name" value="MacB_PCD"/>
    <property type="match status" value="1"/>
</dbReference>
<dbReference type="InterPro" id="IPR003838">
    <property type="entry name" value="ABC3_permease_C"/>
</dbReference>
<feature type="transmembrane region" description="Helical" evidence="7">
    <location>
        <begin position="367"/>
        <end position="388"/>
    </location>
</feature>
<feature type="transmembrane region" description="Helical" evidence="7">
    <location>
        <begin position="272"/>
        <end position="298"/>
    </location>
</feature>
<feature type="transmembrane region" description="Helical" evidence="7">
    <location>
        <begin position="319"/>
        <end position="347"/>
    </location>
</feature>
<evidence type="ECO:0000259" key="8">
    <source>
        <dbReference type="Pfam" id="PF02687"/>
    </source>
</evidence>
<evidence type="ECO:0000256" key="3">
    <source>
        <dbReference type="ARBA" id="ARBA00022475"/>
    </source>
</evidence>
<comment type="subcellular location">
    <subcellularLocation>
        <location evidence="1">Cell membrane</location>
        <topology evidence="1">Multi-pass membrane protein</topology>
    </subcellularLocation>
</comment>
<evidence type="ECO:0000313" key="11">
    <source>
        <dbReference type="Proteomes" id="UP001595885"/>
    </source>
</evidence>
<dbReference type="PANTHER" id="PTHR30489">
    <property type="entry name" value="LIPOPROTEIN-RELEASING SYSTEM TRANSMEMBRANE PROTEIN LOLE"/>
    <property type="match status" value="1"/>
</dbReference>
<dbReference type="Pfam" id="PF02687">
    <property type="entry name" value="FtsX"/>
    <property type="match status" value="1"/>
</dbReference>
<evidence type="ECO:0000256" key="1">
    <source>
        <dbReference type="ARBA" id="ARBA00004651"/>
    </source>
</evidence>
<sequence>MNFPFYIAKRYALSFSKSTAINIITLIASLGIIVSAMALFVVMSVFSGLKEFSLSFSNSTDPDIKIEASKGKSFVLSDEQNNQLKKSTNFSTFSKVVEERVFFLYDEKEQVAYIKGVDSLYSDVTTFNEQLYAGSWIEPETNQAIIGAGIMRKLSIGLLDFNNRLEVIAPKPKKGQLSSEDDFKRASLIPVGIYSLNDEIDNKFVYCDIEIAQELLGFKPNQVTNIEFKLKPNSSEEKAIAELNSIFKDKVLIKNRAQLNDSLYKMLNTENIAVYLIFTLVIIIALFNLIGALIMMIIDKKSNLKTLYNLGVEVKQLRGIFFFQGSLLTFFGGLIGLILGIIIIIMQQQFNLVMVNETLPYPVVFEVKNIIIVIATIYLLGIIASWIASNTVSKKLVE</sequence>
<evidence type="ECO:0000256" key="2">
    <source>
        <dbReference type="ARBA" id="ARBA00005236"/>
    </source>
</evidence>
<feature type="domain" description="MacB-like periplasmic core" evidence="9">
    <location>
        <begin position="25"/>
        <end position="245"/>
    </location>
</feature>
<evidence type="ECO:0000256" key="6">
    <source>
        <dbReference type="ARBA" id="ARBA00023136"/>
    </source>
</evidence>
<name>A0ABV9P2I3_9FLAO</name>
<keyword evidence="4 7" id="KW-0812">Transmembrane</keyword>
<dbReference type="RefSeq" id="WP_379739967.1">
    <property type="nucleotide sequence ID" value="NZ_JBHSGW010000009.1"/>
</dbReference>
<keyword evidence="6 7" id="KW-0472">Membrane</keyword>
<dbReference type="EMBL" id="JBHSGW010000009">
    <property type="protein sequence ID" value="MFC4739812.1"/>
    <property type="molecule type" value="Genomic_DNA"/>
</dbReference>
<keyword evidence="5 7" id="KW-1133">Transmembrane helix</keyword>
<protein>
    <submittedName>
        <fullName evidence="10">ABC transporter permease</fullName>
    </submittedName>
</protein>
<evidence type="ECO:0000256" key="5">
    <source>
        <dbReference type="ARBA" id="ARBA00022989"/>
    </source>
</evidence>
<accession>A0ABV9P2I3</accession>
<keyword evidence="11" id="KW-1185">Reference proteome</keyword>
<feature type="domain" description="ABC3 transporter permease C-terminal" evidence="8">
    <location>
        <begin position="276"/>
        <end position="395"/>
    </location>
</feature>
<comment type="similarity">
    <text evidence="2">Belongs to the ABC-4 integral membrane protein family. LolC/E subfamily.</text>
</comment>
<gene>
    <name evidence="10" type="ORF">ACFO3U_07380</name>
</gene>
<dbReference type="InterPro" id="IPR051447">
    <property type="entry name" value="Lipoprotein-release_system"/>
</dbReference>
<dbReference type="InterPro" id="IPR025857">
    <property type="entry name" value="MacB_PCD"/>
</dbReference>
<evidence type="ECO:0000259" key="9">
    <source>
        <dbReference type="Pfam" id="PF12704"/>
    </source>
</evidence>
<dbReference type="PANTHER" id="PTHR30489:SF0">
    <property type="entry name" value="LIPOPROTEIN-RELEASING SYSTEM TRANSMEMBRANE PROTEIN LOLE"/>
    <property type="match status" value="1"/>
</dbReference>
<keyword evidence="3" id="KW-1003">Cell membrane</keyword>
<organism evidence="10 11">
    <name type="scientific">Flavobacterium ponti</name>
    <dbReference type="NCBI Taxonomy" id="665133"/>
    <lineage>
        <taxon>Bacteria</taxon>
        <taxon>Pseudomonadati</taxon>
        <taxon>Bacteroidota</taxon>
        <taxon>Flavobacteriia</taxon>
        <taxon>Flavobacteriales</taxon>
        <taxon>Flavobacteriaceae</taxon>
        <taxon>Flavobacterium</taxon>
    </lineage>
</organism>
<evidence type="ECO:0000313" key="10">
    <source>
        <dbReference type="EMBL" id="MFC4739812.1"/>
    </source>
</evidence>
<comment type="caution">
    <text evidence="10">The sequence shown here is derived from an EMBL/GenBank/DDBJ whole genome shotgun (WGS) entry which is preliminary data.</text>
</comment>
<reference evidence="11" key="1">
    <citation type="journal article" date="2019" name="Int. J. Syst. Evol. Microbiol.">
        <title>The Global Catalogue of Microorganisms (GCM) 10K type strain sequencing project: providing services to taxonomists for standard genome sequencing and annotation.</title>
        <authorList>
            <consortium name="The Broad Institute Genomics Platform"/>
            <consortium name="The Broad Institute Genome Sequencing Center for Infectious Disease"/>
            <person name="Wu L."/>
            <person name="Ma J."/>
        </authorList>
    </citation>
    <scope>NUCLEOTIDE SEQUENCE [LARGE SCALE GENOMIC DNA]</scope>
    <source>
        <strain evidence="11">CCUG 50349</strain>
    </source>
</reference>
<feature type="transmembrane region" description="Helical" evidence="7">
    <location>
        <begin position="21"/>
        <end position="46"/>
    </location>
</feature>
<dbReference type="Proteomes" id="UP001595885">
    <property type="component" value="Unassembled WGS sequence"/>
</dbReference>
<evidence type="ECO:0000256" key="7">
    <source>
        <dbReference type="SAM" id="Phobius"/>
    </source>
</evidence>